<evidence type="ECO:0000313" key="2">
    <source>
        <dbReference type="EMBL" id="KAK3772526.1"/>
    </source>
</evidence>
<feature type="compositionally biased region" description="Basic and acidic residues" evidence="1">
    <location>
        <begin position="74"/>
        <end position="96"/>
    </location>
</feature>
<evidence type="ECO:0000313" key="3">
    <source>
        <dbReference type="Proteomes" id="UP001283361"/>
    </source>
</evidence>
<sequence>MKSFYICGFVACNSGVETMAIHVINIWRDVLFTQLPSISIDVNQFMRVELKHRGQSSLPCAGCGVKAVSGNFQRGEKKSYSERGADSEDSPEERGHQPGAKRPITVNSTGPVIRVLSLVPSVPA</sequence>
<dbReference type="Proteomes" id="UP001283361">
    <property type="component" value="Unassembled WGS sequence"/>
</dbReference>
<gene>
    <name evidence="2" type="ORF">RRG08_043741</name>
</gene>
<proteinExistence type="predicted"/>
<dbReference type="EMBL" id="JAWDGP010003622">
    <property type="protein sequence ID" value="KAK3772526.1"/>
    <property type="molecule type" value="Genomic_DNA"/>
</dbReference>
<dbReference type="AlphaFoldDB" id="A0AAE0ZPC4"/>
<organism evidence="2 3">
    <name type="scientific">Elysia crispata</name>
    <name type="common">lettuce slug</name>
    <dbReference type="NCBI Taxonomy" id="231223"/>
    <lineage>
        <taxon>Eukaryota</taxon>
        <taxon>Metazoa</taxon>
        <taxon>Spiralia</taxon>
        <taxon>Lophotrochozoa</taxon>
        <taxon>Mollusca</taxon>
        <taxon>Gastropoda</taxon>
        <taxon>Heterobranchia</taxon>
        <taxon>Euthyneura</taxon>
        <taxon>Panpulmonata</taxon>
        <taxon>Sacoglossa</taxon>
        <taxon>Placobranchoidea</taxon>
        <taxon>Plakobranchidae</taxon>
        <taxon>Elysia</taxon>
    </lineage>
</organism>
<comment type="caution">
    <text evidence="2">The sequence shown here is derived from an EMBL/GenBank/DDBJ whole genome shotgun (WGS) entry which is preliminary data.</text>
</comment>
<feature type="region of interest" description="Disordered" evidence="1">
    <location>
        <begin position="74"/>
        <end position="108"/>
    </location>
</feature>
<protein>
    <submittedName>
        <fullName evidence="2">Uncharacterized protein</fullName>
    </submittedName>
</protein>
<accession>A0AAE0ZPC4</accession>
<name>A0AAE0ZPC4_9GAST</name>
<evidence type="ECO:0000256" key="1">
    <source>
        <dbReference type="SAM" id="MobiDB-lite"/>
    </source>
</evidence>
<keyword evidence="3" id="KW-1185">Reference proteome</keyword>
<reference evidence="2" key="1">
    <citation type="journal article" date="2023" name="G3 (Bethesda)">
        <title>A reference genome for the long-term kleptoplast-retaining sea slug Elysia crispata morphotype clarki.</title>
        <authorList>
            <person name="Eastman K.E."/>
            <person name="Pendleton A.L."/>
            <person name="Shaikh M.A."/>
            <person name="Suttiyut T."/>
            <person name="Ogas R."/>
            <person name="Tomko P."/>
            <person name="Gavelis G."/>
            <person name="Widhalm J.R."/>
            <person name="Wisecaver J.H."/>
        </authorList>
    </citation>
    <scope>NUCLEOTIDE SEQUENCE</scope>
    <source>
        <strain evidence="2">ECLA1</strain>
    </source>
</reference>